<gene>
    <name evidence="1" type="ORF">DSCOOX_43100</name>
</gene>
<evidence type="ECO:0000313" key="1">
    <source>
        <dbReference type="EMBL" id="BBO91130.1"/>
    </source>
</evidence>
<proteinExistence type="predicted"/>
<dbReference type="AlphaFoldDB" id="A0A5K8AGZ3"/>
<evidence type="ECO:0000313" key="2">
    <source>
        <dbReference type="Proteomes" id="UP000422108"/>
    </source>
</evidence>
<dbReference type="Proteomes" id="UP000422108">
    <property type="component" value="Chromosome"/>
</dbReference>
<dbReference type="EMBL" id="AP021879">
    <property type="protein sequence ID" value="BBO91130.1"/>
    <property type="molecule type" value="Genomic_DNA"/>
</dbReference>
<reference evidence="1 2" key="1">
    <citation type="submission" date="2019-11" db="EMBL/GenBank/DDBJ databases">
        <title>Comparative genomics of hydrocarbon-degrading Desulfosarcina strains.</title>
        <authorList>
            <person name="Watanabe M."/>
            <person name="Kojima H."/>
            <person name="Fukui M."/>
        </authorList>
    </citation>
    <scope>NUCLEOTIDE SEQUENCE [LARGE SCALE GENOMIC DNA]</scope>
    <source>
        <strain evidence="2">oXyS1</strain>
    </source>
</reference>
<keyword evidence="2" id="KW-1185">Reference proteome</keyword>
<dbReference type="RefSeq" id="WP_155312095.1">
    <property type="nucleotide sequence ID" value="NZ_AP021879.1"/>
</dbReference>
<organism evidence="1 2">
    <name type="scientific">Desulfosarcina ovata subsp. ovata</name>
    <dbReference type="NCBI Taxonomy" id="2752305"/>
    <lineage>
        <taxon>Bacteria</taxon>
        <taxon>Pseudomonadati</taxon>
        <taxon>Thermodesulfobacteriota</taxon>
        <taxon>Desulfobacteria</taxon>
        <taxon>Desulfobacterales</taxon>
        <taxon>Desulfosarcinaceae</taxon>
        <taxon>Desulfosarcina</taxon>
    </lineage>
</organism>
<accession>A0A5K8AGZ3</accession>
<name>A0A5K8AGZ3_9BACT</name>
<protein>
    <submittedName>
        <fullName evidence="1">Uncharacterized protein</fullName>
    </submittedName>
</protein>
<sequence>MVTAYNMKVAQMPFEERFQLPKPTAPANPFHAHRDTITRYRKEVDFIRSLQPGW</sequence>